<organism evidence="1 2">
    <name type="scientific">Culter alburnus</name>
    <name type="common">Topmouth culter</name>
    <dbReference type="NCBI Taxonomy" id="194366"/>
    <lineage>
        <taxon>Eukaryota</taxon>
        <taxon>Metazoa</taxon>
        <taxon>Chordata</taxon>
        <taxon>Craniata</taxon>
        <taxon>Vertebrata</taxon>
        <taxon>Euteleostomi</taxon>
        <taxon>Actinopterygii</taxon>
        <taxon>Neopterygii</taxon>
        <taxon>Teleostei</taxon>
        <taxon>Ostariophysi</taxon>
        <taxon>Cypriniformes</taxon>
        <taxon>Xenocyprididae</taxon>
        <taxon>Xenocypridinae</taxon>
        <taxon>Culter</taxon>
    </lineage>
</organism>
<protein>
    <submittedName>
        <fullName evidence="1">Uncharacterized protein</fullName>
    </submittedName>
</protein>
<dbReference type="AlphaFoldDB" id="A0AAW2BA52"/>
<evidence type="ECO:0000313" key="1">
    <source>
        <dbReference type="EMBL" id="KAK9981015.1"/>
    </source>
</evidence>
<reference evidence="1 2" key="1">
    <citation type="submission" date="2024-05" db="EMBL/GenBank/DDBJ databases">
        <title>A high-quality chromosomal-level genome assembly of Topmouth culter (Culter alburnus).</title>
        <authorList>
            <person name="Zhao H."/>
        </authorList>
    </citation>
    <scope>NUCLEOTIDE SEQUENCE [LARGE SCALE GENOMIC DNA]</scope>
    <source>
        <strain evidence="1">CATC2023</strain>
        <tissue evidence="1">Muscle</tissue>
    </source>
</reference>
<gene>
    <name evidence="1" type="ORF">ABG768_000587</name>
</gene>
<proteinExistence type="predicted"/>
<dbReference type="EMBL" id="JAWDJR010000001">
    <property type="protein sequence ID" value="KAK9981015.1"/>
    <property type="molecule type" value="Genomic_DNA"/>
</dbReference>
<sequence>MGSEEKLYTQTLYTHRRLNAANWQSSWKTKRQEKKNINTDDCIIFLQGPGQAKTVLSTQSKHSSQTQDYTLDFRVLQHVMLDIYCF</sequence>
<name>A0AAW2BA52_CULAL</name>
<comment type="caution">
    <text evidence="1">The sequence shown here is derived from an EMBL/GenBank/DDBJ whole genome shotgun (WGS) entry which is preliminary data.</text>
</comment>
<evidence type="ECO:0000313" key="2">
    <source>
        <dbReference type="Proteomes" id="UP001479290"/>
    </source>
</evidence>
<accession>A0AAW2BA52</accession>
<keyword evidence="2" id="KW-1185">Reference proteome</keyword>
<dbReference type="Proteomes" id="UP001479290">
    <property type="component" value="Unassembled WGS sequence"/>
</dbReference>